<reference evidence="1" key="1">
    <citation type="submission" date="2021-06" db="EMBL/GenBank/DDBJ databases">
        <authorList>
            <person name="Hodson N. C."/>
            <person name="Mongue J. A."/>
            <person name="Jaron S. K."/>
        </authorList>
    </citation>
    <scope>NUCLEOTIDE SEQUENCE</scope>
</reference>
<dbReference type="Proteomes" id="UP000708208">
    <property type="component" value="Unassembled WGS sequence"/>
</dbReference>
<name>A0A8J2K1Z6_9HEXA</name>
<gene>
    <name evidence="1" type="ORF">AFUS01_LOCUS17312</name>
</gene>
<proteinExistence type="predicted"/>
<organism evidence="1 2">
    <name type="scientific">Allacma fusca</name>
    <dbReference type="NCBI Taxonomy" id="39272"/>
    <lineage>
        <taxon>Eukaryota</taxon>
        <taxon>Metazoa</taxon>
        <taxon>Ecdysozoa</taxon>
        <taxon>Arthropoda</taxon>
        <taxon>Hexapoda</taxon>
        <taxon>Collembola</taxon>
        <taxon>Symphypleona</taxon>
        <taxon>Sminthuridae</taxon>
        <taxon>Allacma</taxon>
    </lineage>
</organism>
<comment type="caution">
    <text evidence="1">The sequence shown here is derived from an EMBL/GenBank/DDBJ whole genome shotgun (WGS) entry which is preliminary data.</text>
</comment>
<dbReference type="EMBL" id="CAJVCH010165074">
    <property type="protein sequence ID" value="CAG7728542.1"/>
    <property type="molecule type" value="Genomic_DNA"/>
</dbReference>
<dbReference type="AlphaFoldDB" id="A0A8J2K1Z6"/>
<accession>A0A8J2K1Z6</accession>
<sequence length="128" mass="14242">MEVDMRSSRHLIIPKPTHGTYPTRLPQQQQQAHNQQQHVAWQKNTFVGNNSLATNGPIPLLTNDICNSDIAAAAFMWKCDRNGHGRTKRDVIESTLVIATGKVSVDSVQVSWKDLCDSSVCLGLCWVD</sequence>
<keyword evidence="2" id="KW-1185">Reference proteome</keyword>
<evidence type="ECO:0000313" key="1">
    <source>
        <dbReference type="EMBL" id="CAG7728542.1"/>
    </source>
</evidence>
<protein>
    <submittedName>
        <fullName evidence="1">Uncharacterized protein</fullName>
    </submittedName>
</protein>
<evidence type="ECO:0000313" key="2">
    <source>
        <dbReference type="Proteomes" id="UP000708208"/>
    </source>
</evidence>